<keyword evidence="3" id="KW-1185">Reference proteome</keyword>
<feature type="transmembrane region" description="Helical" evidence="1">
    <location>
        <begin position="252"/>
        <end position="272"/>
    </location>
</feature>
<gene>
    <name evidence="2" type="ORF">AGLY_017275</name>
</gene>
<proteinExistence type="predicted"/>
<dbReference type="OrthoDB" id="6630711at2759"/>
<keyword evidence="1" id="KW-0812">Transmembrane</keyword>
<evidence type="ECO:0008006" key="4">
    <source>
        <dbReference type="Google" id="ProtNLM"/>
    </source>
</evidence>
<organism evidence="2 3">
    <name type="scientific">Aphis glycines</name>
    <name type="common">Soybean aphid</name>
    <dbReference type="NCBI Taxonomy" id="307491"/>
    <lineage>
        <taxon>Eukaryota</taxon>
        <taxon>Metazoa</taxon>
        <taxon>Ecdysozoa</taxon>
        <taxon>Arthropoda</taxon>
        <taxon>Hexapoda</taxon>
        <taxon>Insecta</taxon>
        <taxon>Pterygota</taxon>
        <taxon>Neoptera</taxon>
        <taxon>Paraneoptera</taxon>
        <taxon>Hemiptera</taxon>
        <taxon>Sternorrhyncha</taxon>
        <taxon>Aphidomorpha</taxon>
        <taxon>Aphidoidea</taxon>
        <taxon>Aphididae</taxon>
        <taxon>Aphidini</taxon>
        <taxon>Aphis</taxon>
        <taxon>Aphis</taxon>
    </lineage>
</organism>
<dbReference type="Proteomes" id="UP000475862">
    <property type="component" value="Unassembled WGS sequence"/>
</dbReference>
<evidence type="ECO:0000256" key="1">
    <source>
        <dbReference type="SAM" id="Phobius"/>
    </source>
</evidence>
<dbReference type="EMBL" id="VYZN01001367">
    <property type="protein sequence ID" value="KAE9522329.1"/>
    <property type="molecule type" value="Genomic_DNA"/>
</dbReference>
<keyword evidence="1" id="KW-0472">Membrane</keyword>
<comment type="caution">
    <text evidence="2">The sequence shown here is derived from an EMBL/GenBank/DDBJ whole genome shotgun (WGS) entry which is preliminary data.</text>
</comment>
<sequence length="323" mass="37075">MDNSRIDYINQEKGQNRDNNSIKHLWKFMAMSEKIANQIRIENTSTMEAVNPINIKNNNENITENSLKYTKFTHKEISLIMNTLKQGTSPGFDSITSNLLLQISDYVIKLLTHLINLSFEKDINGNILDFADDTVLFFEGETWTEVENKANAGQVLVNNWYAKNSLMLNKEKSVDIPFALSSFNKPDQMIIKLHNNNCKISNVTDICNPNRRYLSRVVSTKYLGVIFDEHLKWETRVEMELRTVLDTPSLKIVYFALIQSILMYGLIVWGSAYNNNGLDVVVKNINDRNISKCFYLKNILSPNNKIIELGDVKVLSLTLVDHV</sequence>
<evidence type="ECO:0000313" key="3">
    <source>
        <dbReference type="Proteomes" id="UP000475862"/>
    </source>
</evidence>
<evidence type="ECO:0000313" key="2">
    <source>
        <dbReference type="EMBL" id="KAE9522329.1"/>
    </source>
</evidence>
<reference evidence="2 3" key="1">
    <citation type="submission" date="2019-08" db="EMBL/GenBank/DDBJ databases">
        <title>The genome of the soybean aphid Biotype 1, its phylome, world population structure and adaptation to the North American continent.</title>
        <authorList>
            <person name="Giordano R."/>
            <person name="Donthu R.K."/>
            <person name="Hernandez A.G."/>
            <person name="Wright C.L."/>
            <person name="Zimin A.V."/>
        </authorList>
    </citation>
    <scope>NUCLEOTIDE SEQUENCE [LARGE SCALE GENOMIC DNA]</scope>
    <source>
        <tissue evidence="2">Whole aphids</tissue>
    </source>
</reference>
<accession>A0A6G0SVI7</accession>
<keyword evidence="1" id="KW-1133">Transmembrane helix</keyword>
<protein>
    <recommendedName>
        <fullName evidence="4">Reverse transcriptase domain-containing protein</fullName>
    </recommendedName>
</protein>
<name>A0A6G0SVI7_APHGL</name>
<dbReference type="AlphaFoldDB" id="A0A6G0SVI7"/>